<dbReference type="InterPro" id="IPR029052">
    <property type="entry name" value="Metallo-depent_PP-like"/>
</dbReference>
<evidence type="ECO:0000313" key="3">
    <source>
        <dbReference type="EMBL" id="SDD08755.1"/>
    </source>
</evidence>
<dbReference type="RefSeq" id="WP_093184091.1">
    <property type="nucleotide sequence ID" value="NZ_FMYH01000005.1"/>
</dbReference>
<evidence type="ECO:0000256" key="2">
    <source>
        <dbReference type="SAM" id="Phobius"/>
    </source>
</evidence>
<accession>A0A1G6RXT8</accession>
<evidence type="ECO:0008006" key="5">
    <source>
        <dbReference type="Google" id="ProtNLM"/>
    </source>
</evidence>
<reference evidence="3 4" key="1">
    <citation type="submission" date="2016-09" db="EMBL/GenBank/DDBJ databases">
        <authorList>
            <person name="Capua I."/>
            <person name="De Benedictis P."/>
            <person name="Joannis T."/>
            <person name="Lombin L.H."/>
            <person name="Cattoli G."/>
        </authorList>
    </citation>
    <scope>NUCLEOTIDE SEQUENCE [LARGE SCALE GENOMIC DNA]</scope>
    <source>
        <strain evidence="3 4">ISLP-3</strain>
    </source>
</reference>
<proteinExistence type="predicted"/>
<feature type="region of interest" description="Disordered" evidence="1">
    <location>
        <begin position="597"/>
        <end position="621"/>
    </location>
</feature>
<keyword evidence="2" id="KW-1133">Transmembrane helix</keyword>
<gene>
    <name evidence="3" type="ORF">SAMN05216410_2792</name>
</gene>
<evidence type="ECO:0000256" key="1">
    <source>
        <dbReference type="SAM" id="MobiDB-lite"/>
    </source>
</evidence>
<feature type="transmembrane region" description="Helical" evidence="2">
    <location>
        <begin position="149"/>
        <end position="167"/>
    </location>
</feature>
<keyword evidence="2" id="KW-0812">Transmembrane</keyword>
<dbReference type="OrthoDB" id="5241348at2"/>
<feature type="transmembrane region" description="Helical" evidence="2">
    <location>
        <begin position="179"/>
        <end position="201"/>
    </location>
</feature>
<dbReference type="EMBL" id="FMYH01000005">
    <property type="protein sequence ID" value="SDD08755.1"/>
    <property type="molecule type" value="Genomic_DNA"/>
</dbReference>
<dbReference type="STRING" id="1814289.SAMN05216410_2792"/>
<keyword evidence="4" id="KW-1185">Reference proteome</keyword>
<dbReference type="AlphaFoldDB" id="A0A1G6RXT8"/>
<sequence length="621" mass="64083">MRAFGVRLWAGLRALWTRLGGLPVPPRWVRYTLVGLVVVLACAVYGVTTASVRASLGPHNATYEVTTNSVITVDLGPLGTVQLESPLPASLGATVRIEEIPDDLTSVDSATTLNALASDVQSYLQFFSGPSATISYIAKALIQDAGRRAGAALGVVVLISAVGYLALGSARRRELGVPLARGTWAITAGVAIVALVGGTVVTNRATTSLYEVGAQASSVFDGTALEGARITGRLSGVIETYGGQLVGVYRDNENFYAGANSKLTEAWQLRAEEDLAAADLLVENAASDSPERAGSGDDSAATDGSAATTDPGEQGSTTDDTASPSEDESSQEKAAEIDEKDIVTLLMVSDLHCNTGMSPLIKNLATLSGAKVVLNGGDSTINGTAVERFCVDSFAGAVPKGATMVQSDGNHDSSITSGQARDAGVTVLDGKVVEVEGIRILGDSDPNETRIGQGSTSVTGETYTQAGERLRDVACEAKDPVDLLLIHTPAVGDPVLASGCVPIQLSGHKHVRIGPQVVGQGIRYVSSTTAGAVEGAATIGPLNGVAQMTVFRFDTERRVMLDYRVVAVYPDGSVEVGAPMTFPLVPTVVESLTGQAPETVTDTPADTPVDTDTPSTDPAGP</sequence>
<organism evidence="3 4">
    <name type="scientific">Sanguibacter gelidistatuariae</name>
    <dbReference type="NCBI Taxonomy" id="1814289"/>
    <lineage>
        <taxon>Bacteria</taxon>
        <taxon>Bacillati</taxon>
        <taxon>Actinomycetota</taxon>
        <taxon>Actinomycetes</taxon>
        <taxon>Micrococcales</taxon>
        <taxon>Sanguibacteraceae</taxon>
        <taxon>Sanguibacter</taxon>
    </lineage>
</organism>
<dbReference type="Proteomes" id="UP000199039">
    <property type="component" value="Unassembled WGS sequence"/>
</dbReference>
<feature type="transmembrane region" description="Helical" evidence="2">
    <location>
        <begin position="28"/>
        <end position="47"/>
    </location>
</feature>
<keyword evidence="2" id="KW-0472">Membrane</keyword>
<feature type="compositionally biased region" description="Low complexity" evidence="1">
    <location>
        <begin position="296"/>
        <end position="310"/>
    </location>
</feature>
<feature type="compositionally biased region" description="Polar residues" evidence="1">
    <location>
        <begin position="314"/>
        <end position="324"/>
    </location>
</feature>
<dbReference type="SUPFAM" id="SSF56300">
    <property type="entry name" value="Metallo-dependent phosphatases"/>
    <property type="match status" value="1"/>
</dbReference>
<evidence type="ECO:0000313" key="4">
    <source>
        <dbReference type="Proteomes" id="UP000199039"/>
    </source>
</evidence>
<name>A0A1G6RXT8_9MICO</name>
<protein>
    <recommendedName>
        <fullName evidence="5">Calcineurin-like phosphoesterase</fullName>
    </recommendedName>
</protein>
<feature type="region of interest" description="Disordered" evidence="1">
    <location>
        <begin position="286"/>
        <end position="337"/>
    </location>
</feature>